<sequence length="214" mass="23940">MSVKLKASSVELCSLSAHCRLLGDNYRLSLPSDKVTSCKFLRRIKKGVLAAKSIDILGNNSLFAARSPLWVCCSDYNGSFRFVLSLVGMALKIPHPCCWLLRCCHCTCYPEVHALIPPGAVTWTLDGTYRSIKIKRHRLSMFRLGLLFASSDYKLQRLVLRWHDVEDSTSCVCPLPRVRQDALAAQLWQCPRVGARCVSTSPSSRFAVLSCETE</sequence>
<protein>
    <submittedName>
        <fullName evidence="1">Uncharacterized protein</fullName>
    </submittedName>
</protein>
<proteinExistence type="predicted"/>
<comment type="caution">
    <text evidence="1">The sequence shown here is derived from an EMBL/GenBank/DDBJ whole genome shotgun (WGS) entry which is preliminary data.</text>
</comment>
<reference evidence="1" key="1">
    <citation type="submission" date="2020-05" db="EMBL/GenBank/DDBJ databases">
        <title>WGS assembly of Panicum virgatum.</title>
        <authorList>
            <person name="Lovell J.T."/>
            <person name="Jenkins J."/>
            <person name="Shu S."/>
            <person name="Juenger T.E."/>
            <person name="Schmutz J."/>
        </authorList>
    </citation>
    <scope>NUCLEOTIDE SEQUENCE</scope>
    <source>
        <strain evidence="1">AP13</strain>
    </source>
</reference>
<keyword evidence="2" id="KW-1185">Reference proteome</keyword>
<dbReference type="EMBL" id="CM029054">
    <property type="protein sequence ID" value="KAG2543572.1"/>
    <property type="molecule type" value="Genomic_DNA"/>
</dbReference>
<name>A0A8T0N5H9_PANVG</name>
<accession>A0A8T0N5H9</accession>
<dbReference type="AlphaFoldDB" id="A0A8T0N5H9"/>
<evidence type="ECO:0000313" key="2">
    <source>
        <dbReference type="Proteomes" id="UP000823388"/>
    </source>
</evidence>
<evidence type="ECO:0000313" key="1">
    <source>
        <dbReference type="EMBL" id="KAG2543572.1"/>
    </source>
</evidence>
<organism evidence="1 2">
    <name type="scientific">Panicum virgatum</name>
    <name type="common">Blackwell switchgrass</name>
    <dbReference type="NCBI Taxonomy" id="38727"/>
    <lineage>
        <taxon>Eukaryota</taxon>
        <taxon>Viridiplantae</taxon>
        <taxon>Streptophyta</taxon>
        <taxon>Embryophyta</taxon>
        <taxon>Tracheophyta</taxon>
        <taxon>Spermatophyta</taxon>
        <taxon>Magnoliopsida</taxon>
        <taxon>Liliopsida</taxon>
        <taxon>Poales</taxon>
        <taxon>Poaceae</taxon>
        <taxon>PACMAD clade</taxon>
        <taxon>Panicoideae</taxon>
        <taxon>Panicodae</taxon>
        <taxon>Paniceae</taxon>
        <taxon>Panicinae</taxon>
        <taxon>Panicum</taxon>
        <taxon>Panicum sect. Hiantes</taxon>
    </lineage>
</organism>
<dbReference type="Proteomes" id="UP000823388">
    <property type="component" value="Chromosome 9N"/>
</dbReference>
<gene>
    <name evidence="1" type="ORF">PVAP13_9NG752954</name>
</gene>